<dbReference type="Proteomes" id="UP000693738">
    <property type="component" value="Unassembled WGS sequence"/>
</dbReference>
<feature type="non-terminal residue" evidence="2">
    <location>
        <position position="1"/>
    </location>
</feature>
<evidence type="ECO:0000313" key="3">
    <source>
        <dbReference type="Proteomes" id="UP000693738"/>
    </source>
</evidence>
<name>A0A8J2IE07_FUSEQ</name>
<dbReference type="EMBL" id="CAJSTJ010000011">
    <property type="protein sequence ID" value="CAG7554440.1"/>
    <property type="molecule type" value="Genomic_DNA"/>
</dbReference>
<organism evidence="2 3">
    <name type="scientific">Fusarium equiseti</name>
    <name type="common">Fusarium scirpi</name>
    <dbReference type="NCBI Taxonomy" id="61235"/>
    <lineage>
        <taxon>Eukaryota</taxon>
        <taxon>Fungi</taxon>
        <taxon>Dikarya</taxon>
        <taxon>Ascomycota</taxon>
        <taxon>Pezizomycotina</taxon>
        <taxon>Sordariomycetes</taxon>
        <taxon>Hypocreomycetidae</taxon>
        <taxon>Hypocreales</taxon>
        <taxon>Nectriaceae</taxon>
        <taxon>Fusarium</taxon>
        <taxon>Fusarium incarnatum-equiseti species complex</taxon>
    </lineage>
</organism>
<feature type="region of interest" description="Disordered" evidence="1">
    <location>
        <begin position="1"/>
        <end position="23"/>
    </location>
</feature>
<protein>
    <submittedName>
        <fullName evidence="2">Uncharacterized protein</fullName>
    </submittedName>
</protein>
<comment type="caution">
    <text evidence="2">The sequence shown here is derived from an EMBL/GenBank/DDBJ whole genome shotgun (WGS) entry which is preliminary data.</text>
</comment>
<gene>
    <name evidence="2" type="ORF">FEQUK3_LOCUS156</name>
</gene>
<evidence type="ECO:0000256" key="1">
    <source>
        <dbReference type="SAM" id="MobiDB-lite"/>
    </source>
</evidence>
<evidence type="ECO:0000313" key="2">
    <source>
        <dbReference type="EMBL" id="CAG7554440.1"/>
    </source>
</evidence>
<dbReference type="AlphaFoldDB" id="A0A8J2IE07"/>
<reference evidence="2" key="1">
    <citation type="submission" date="2021-05" db="EMBL/GenBank/DDBJ databases">
        <authorList>
            <person name="Khan N."/>
        </authorList>
    </citation>
    <scope>NUCLEOTIDE SEQUENCE</scope>
</reference>
<accession>A0A8J2IE07</accession>
<sequence length="208" mass="23960">MSRPDEPRPAHGGVEQPQSFELPMRGETLNASDLEGQLKVQDEPKGWFRMSRQQQRDPRQMVYPRRTEIYAYCLGHLVNRVDSLYAAVQKAHEAGEEAPELSNKLVETTMRYGKMMIQKNQILGLSQPKSRYLEKLLNSMRNILEDENVRFLDEPAHDWASLKPQDKMDQLITLALTTKVGKVLAIPFRVKVETIGEGTQIYYREGLM</sequence>
<proteinExistence type="predicted"/>